<evidence type="ECO:0000256" key="2">
    <source>
        <dbReference type="ARBA" id="ARBA00023015"/>
    </source>
</evidence>
<dbReference type="GO" id="GO:0005829">
    <property type="term" value="C:cytosol"/>
    <property type="evidence" value="ECO:0007669"/>
    <property type="project" value="TreeGrafter"/>
</dbReference>
<dbReference type="Proteomes" id="UP000230914">
    <property type="component" value="Unassembled WGS sequence"/>
</dbReference>
<comment type="similarity">
    <text evidence="1">Belongs to the LysR transcriptional regulatory family.</text>
</comment>
<evidence type="ECO:0000259" key="5">
    <source>
        <dbReference type="PROSITE" id="PS50931"/>
    </source>
</evidence>
<sequence>MLPLPDLSLRQLEYLVAVASLPTWAAAADQVGVTPSALSQGLAELERRVGVPLFETQGRRRVLRPSAQPVLDHARLVIGSTRDLMTWSERMNGAQTGRIRLGLIDVAATVYYSEVLRSFRRDHAEVELTLTVAPSSELLAGLVDGHHDLVVCVEPAQLPAGIEIEPVRDESLTVYAPLGIEIGDPATWGPWVLFPSSSHTRQQIEVALRDRGSSLQVAAESHQPNVLREMVRLGVGWTVLPAVQGPSASQANRGPQIVVRHLVTARRSGAVVDPAVISLARQIAEGADSALV</sequence>
<dbReference type="InterPro" id="IPR000847">
    <property type="entry name" value="LysR_HTH_N"/>
</dbReference>
<dbReference type="InterPro" id="IPR005119">
    <property type="entry name" value="LysR_subst-bd"/>
</dbReference>
<dbReference type="CDD" id="cd05466">
    <property type="entry name" value="PBP2_LTTR_substrate"/>
    <property type="match status" value="1"/>
</dbReference>
<dbReference type="SUPFAM" id="SSF46785">
    <property type="entry name" value="Winged helix' DNA-binding domain"/>
    <property type="match status" value="1"/>
</dbReference>
<evidence type="ECO:0000256" key="3">
    <source>
        <dbReference type="ARBA" id="ARBA00023125"/>
    </source>
</evidence>
<evidence type="ECO:0000256" key="4">
    <source>
        <dbReference type="ARBA" id="ARBA00023163"/>
    </source>
</evidence>
<accession>A0A2G6KHG7</accession>
<comment type="caution">
    <text evidence="6">The sequence shown here is derived from an EMBL/GenBank/DDBJ whole genome shotgun (WGS) entry which is preliminary data.</text>
</comment>
<dbReference type="InterPro" id="IPR050950">
    <property type="entry name" value="HTH-type_LysR_regulators"/>
</dbReference>
<feature type="domain" description="HTH lysR-type" evidence="5">
    <location>
        <begin position="7"/>
        <end position="64"/>
    </location>
</feature>
<protein>
    <recommendedName>
        <fullName evidence="5">HTH lysR-type domain-containing protein</fullName>
    </recommendedName>
</protein>
<dbReference type="AlphaFoldDB" id="A0A2G6KHG7"/>
<dbReference type="Gene3D" id="1.10.10.10">
    <property type="entry name" value="Winged helix-like DNA-binding domain superfamily/Winged helix DNA-binding domain"/>
    <property type="match status" value="1"/>
</dbReference>
<organism evidence="6 7">
    <name type="scientific">Ilumatobacter coccineus</name>
    <dbReference type="NCBI Taxonomy" id="467094"/>
    <lineage>
        <taxon>Bacteria</taxon>
        <taxon>Bacillati</taxon>
        <taxon>Actinomycetota</taxon>
        <taxon>Acidimicrobiia</taxon>
        <taxon>Acidimicrobiales</taxon>
        <taxon>Ilumatobacteraceae</taxon>
        <taxon>Ilumatobacter</taxon>
    </lineage>
</organism>
<evidence type="ECO:0000256" key="1">
    <source>
        <dbReference type="ARBA" id="ARBA00009437"/>
    </source>
</evidence>
<dbReference type="InterPro" id="IPR036388">
    <property type="entry name" value="WH-like_DNA-bd_sf"/>
</dbReference>
<name>A0A2G6KHG7_9ACTN</name>
<reference evidence="6 7" key="1">
    <citation type="submission" date="2017-10" db="EMBL/GenBank/DDBJ databases">
        <title>Novel microbial diversity and functional potential in the marine mammal oral microbiome.</title>
        <authorList>
            <person name="Dudek N.K."/>
            <person name="Sun C.L."/>
            <person name="Burstein D."/>
            <person name="Kantor R.S."/>
            <person name="Aliaga Goltsman D.S."/>
            <person name="Bik E.M."/>
            <person name="Thomas B.C."/>
            <person name="Banfield J.F."/>
            <person name="Relman D.A."/>
        </authorList>
    </citation>
    <scope>NUCLEOTIDE SEQUENCE [LARGE SCALE GENOMIC DNA]</scope>
    <source>
        <strain evidence="6">DOLJORAL78_61_10</strain>
    </source>
</reference>
<gene>
    <name evidence="6" type="ORF">CSA55_00865</name>
</gene>
<dbReference type="Pfam" id="PF03466">
    <property type="entry name" value="LysR_substrate"/>
    <property type="match status" value="1"/>
</dbReference>
<dbReference type="PANTHER" id="PTHR30419">
    <property type="entry name" value="HTH-TYPE TRANSCRIPTIONAL REGULATOR YBHD"/>
    <property type="match status" value="1"/>
</dbReference>
<dbReference type="Gene3D" id="3.40.190.10">
    <property type="entry name" value="Periplasmic binding protein-like II"/>
    <property type="match status" value="2"/>
</dbReference>
<dbReference type="GO" id="GO:0003677">
    <property type="term" value="F:DNA binding"/>
    <property type="evidence" value="ECO:0007669"/>
    <property type="project" value="UniProtKB-KW"/>
</dbReference>
<keyword evidence="3" id="KW-0238">DNA-binding</keyword>
<evidence type="ECO:0000313" key="6">
    <source>
        <dbReference type="EMBL" id="PIE34452.1"/>
    </source>
</evidence>
<dbReference type="Pfam" id="PF00126">
    <property type="entry name" value="HTH_1"/>
    <property type="match status" value="1"/>
</dbReference>
<keyword evidence="2" id="KW-0805">Transcription regulation</keyword>
<dbReference type="PROSITE" id="PS50931">
    <property type="entry name" value="HTH_LYSR"/>
    <property type="match status" value="1"/>
</dbReference>
<proteinExistence type="inferred from homology"/>
<evidence type="ECO:0000313" key="7">
    <source>
        <dbReference type="Proteomes" id="UP000230914"/>
    </source>
</evidence>
<dbReference type="GO" id="GO:0003700">
    <property type="term" value="F:DNA-binding transcription factor activity"/>
    <property type="evidence" value="ECO:0007669"/>
    <property type="project" value="InterPro"/>
</dbReference>
<keyword evidence="4" id="KW-0804">Transcription</keyword>
<dbReference type="SUPFAM" id="SSF53850">
    <property type="entry name" value="Periplasmic binding protein-like II"/>
    <property type="match status" value="1"/>
</dbReference>
<dbReference type="InterPro" id="IPR036390">
    <property type="entry name" value="WH_DNA-bd_sf"/>
</dbReference>
<dbReference type="EMBL" id="PDSL01000019">
    <property type="protein sequence ID" value="PIE34452.1"/>
    <property type="molecule type" value="Genomic_DNA"/>
</dbReference>